<keyword evidence="9" id="KW-1185">Reference proteome</keyword>
<name>A0AAJ0BBS4_9PEZI</name>
<dbReference type="Proteomes" id="UP001239445">
    <property type="component" value="Unassembled WGS sequence"/>
</dbReference>
<proteinExistence type="inferred from homology"/>
<dbReference type="PANTHER" id="PTHR43827:SF3">
    <property type="entry name" value="NADP-DEPENDENT OXIDOREDUCTASE DOMAIN-CONTAINING PROTEIN"/>
    <property type="match status" value="1"/>
</dbReference>
<dbReference type="Pfam" id="PF00248">
    <property type="entry name" value="Aldo_ket_red"/>
    <property type="match status" value="1"/>
</dbReference>
<dbReference type="GO" id="GO:0016652">
    <property type="term" value="F:oxidoreductase activity, acting on NAD(P)H as acceptor"/>
    <property type="evidence" value="ECO:0007669"/>
    <property type="project" value="InterPro"/>
</dbReference>
<protein>
    <submittedName>
        <fullName evidence="8">NADP-dependent oxidoreductase domain-containing protein</fullName>
    </submittedName>
</protein>
<organism evidence="8 9">
    <name type="scientific">Echria macrotheca</name>
    <dbReference type="NCBI Taxonomy" id="438768"/>
    <lineage>
        <taxon>Eukaryota</taxon>
        <taxon>Fungi</taxon>
        <taxon>Dikarya</taxon>
        <taxon>Ascomycota</taxon>
        <taxon>Pezizomycotina</taxon>
        <taxon>Sordariomycetes</taxon>
        <taxon>Sordariomycetidae</taxon>
        <taxon>Sordariales</taxon>
        <taxon>Schizotheciaceae</taxon>
        <taxon>Echria</taxon>
    </lineage>
</organism>
<dbReference type="InterPro" id="IPR044494">
    <property type="entry name" value="AKR3C2/3"/>
</dbReference>
<sequence>MANIDWPTMPLEGGVLVPILGFGTGTAWYKDDPNDPFNPELVQVLKSALAKGFTHLDAADSYGTEREVGVAIRESGIPRDKLFVTTKVLEGWRDVPKALKESLERLHLDYVDLYLTFRVSRYLLHNPYVIPTTEDIQSAWRGLEAVKASGLARAIGVSNFQRHHLEAVLETCAEPPALNQLEYHPYLQRSGNYVAWMQEKGIHVSSFKTLAPVTVAPGGPLDAVLSSIAAKHTTTPAAVLLSWAIGNNVIPITTTSKGERMDEYLSAVTLKLLPEEQEEITKTGLERHFRWWGKAFFEPEGRS</sequence>
<evidence type="ECO:0000313" key="8">
    <source>
        <dbReference type="EMBL" id="KAK1755393.1"/>
    </source>
</evidence>
<evidence type="ECO:0000256" key="6">
    <source>
        <dbReference type="PIRSR" id="PIRSR000097-3"/>
    </source>
</evidence>
<dbReference type="GO" id="GO:0016616">
    <property type="term" value="F:oxidoreductase activity, acting on the CH-OH group of donors, NAD or NADP as acceptor"/>
    <property type="evidence" value="ECO:0007669"/>
    <property type="project" value="UniProtKB-ARBA"/>
</dbReference>
<evidence type="ECO:0000256" key="1">
    <source>
        <dbReference type="ARBA" id="ARBA00007905"/>
    </source>
</evidence>
<feature type="binding site" evidence="5">
    <location>
        <position position="125"/>
    </location>
    <ligand>
        <name>substrate</name>
    </ligand>
</feature>
<dbReference type="InterPro" id="IPR036812">
    <property type="entry name" value="NAD(P)_OxRdtase_dom_sf"/>
</dbReference>
<accession>A0AAJ0BBS4</accession>
<keyword evidence="3" id="KW-0560">Oxidoreductase</keyword>
<dbReference type="InterPro" id="IPR023210">
    <property type="entry name" value="NADP_OxRdtase_dom"/>
</dbReference>
<evidence type="ECO:0000256" key="5">
    <source>
        <dbReference type="PIRSR" id="PIRSR000097-2"/>
    </source>
</evidence>
<evidence type="ECO:0000256" key="2">
    <source>
        <dbReference type="ARBA" id="ARBA00022857"/>
    </source>
</evidence>
<dbReference type="SUPFAM" id="SSF51430">
    <property type="entry name" value="NAD(P)-linked oxidoreductase"/>
    <property type="match status" value="1"/>
</dbReference>
<evidence type="ECO:0000313" key="9">
    <source>
        <dbReference type="Proteomes" id="UP001239445"/>
    </source>
</evidence>
<dbReference type="InterPro" id="IPR018170">
    <property type="entry name" value="Aldo/ket_reductase_CS"/>
</dbReference>
<comment type="caution">
    <text evidence="8">The sequence shown here is derived from an EMBL/GenBank/DDBJ whole genome shotgun (WGS) entry which is preliminary data.</text>
</comment>
<dbReference type="InterPro" id="IPR020471">
    <property type="entry name" value="AKR"/>
</dbReference>
<evidence type="ECO:0000256" key="3">
    <source>
        <dbReference type="ARBA" id="ARBA00023002"/>
    </source>
</evidence>
<dbReference type="EMBL" id="MU839833">
    <property type="protein sequence ID" value="KAK1755393.1"/>
    <property type="molecule type" value="Genomic_DNA"/>
</dbReference>
<reference evidence="8" key="1">
    <citation type="submission" date="2023-06" db="EMBL/GenBank/DDBJ databases">
        <title>Genome-scale phylogeny and comparative genomics of the fungal order Sordariales.</title>
        <authorList>
            <consortium name="Lawrence Berkeley National Laboratory"/>
            <person name="Hensen N."/>
            <person name="Bonometti L."/>
            <person name="Westerberg I."/>
            <person name="Brannstrom I.O."/>
            <person name="Guillou S."/>
            <person name="Cros-Aarteil S."/>
            <person name="Calhoun S."/>
            <person name="Haridas S."/>
            <person name="Kuo A."/>
            <person name="Mondo S."/>
            <person name="Pangilinan J."/>
            <person name="Riley R."/>
            <person name="Labutti K."/>
            <person name="Andreopoulos B."/>
            <person name="Lipzen A."/>
            <person name="Chen C."/>
            <person name="Yanf M."/>
            <person name="Daum C."/>
            <person name="Ng V."/>
            <person name="Clum A."/>
            <person name="Steindorff A."/>
            <person name="Ohm R."/>
            <person name="Martin F."/>
            <person name="Silar P."/>
            <person name="Natvig D."/>
            <person name="Lalanne C."/>
            <person name="Gautier V."/>
            <person name="Ament-Velasquez S.L."/>
            <person name="Kruys A."/>
            <person name="Hutchinson M.I."/>
            <person name="Powell A.J."/>
            <person name="Barry K."/>
            <person name="Miller A.N."/>
            <person name="Grigoriev I.V."/>
            <person name="Debuchy R."/>
            <person name="Gladieux P."/>
            <person name="Thoren M.H."/>
            <person name="Johannesson H."/>
        </authorList>
    </citation>
    <scope>NUCLEOTIDE SEQUENCE</scope>
    <source>
        <strain evidence="8">PSN4</strain>
    </source>
</reference>
<comment type="similarity">
    <text evidence="1">Belongs to the aldo/keto reductase family.</text>
</comment>
<dbReference type="PROSITE" id="PS00062">
    <property type="entry name" value="ALDOKETO_REDUCTASE_2"/>
    <property type="match status" value="1"/>
</dbReference>
<dbReference type="PANTHER" id="PTHR43827">
    <property type="entry name" value="2,5-DIKETO-D-GLUCONIC ACID REDUCTASE"/>
    <property type="match status" value="1"/>
</dbReference>
<dbReference type="CDD" id="cd19120">
    <property type="entry name" value="AKR_AKR3C2-3"/>
    <property type="match status" value="1"/>
</dbReference>
<dbReference type="Gene3D" id="3.20.20.100">
    <property type="entry name" value="NADP-dependent oxidoreductase domain"/>
    <property type="match status" value="1"/>
</dbReference>
<feature type="site" description="Lowers pKa of active site Tyr" evidence="6">
    <location>
        <position position="87"/>
    </location>
</feature>
<dbReference type="PRINTS" id="PR00069">
    <property type="entry name" value="ALDKETRDTASE"/>
</dbReference>
<keyword evidence="2" id="KW-0521">NADP</keyword>
<feature type="active site" description="Proton donor" evidence="4">
    <location>
        <position position="62"/>
    </location>
</feature>
<feature type="domain" description="NADP-dependent oxidoreductase" evidence="7">
    <location>
        <begin position="23"/>
        <end position="282"/>
    </location>
</feature>
<gene>
    <name evidence="8" type="ORF">QBC47DRAFT_343626</name>
</gene>
<evidence type="ECO:0000259" key="7">
    <source>
        <dbReference type="Pfam" id="PF00248"/>
    </source>
</evidence>
<evidence type="ECO:0000256" key="4">
    <source>
        <dbReference type="PIRSR" id="PIRSR000097-1"/>
    </source>
</evidence>
<dbReference type="AlphaFoldDB" id="A0AAJ0BBS4"/>
<dbReference type="PIRSF" id="PIRSF000097">
    <property type="entry name" value="AKR"/>
    <property type="match status" value="1"/>
</dbReference>